<dbReference type="InterPro" id="IPR039540">
    <property type="entry name" value="UBL3-like_ubiquitin_dom"/>
</dbReference>
<dbReference type="Pfam" id="PF13881">
    <property type="entry name" value="Rad60-SLD_2"/>
    <property type="match status" value="1"/>
</dbReference>
<dbReference type="PANTHER" id="PTHR13169">
    <property type="entry name" value="UBIQUITIN-LIKE PROTEIN 3 HCG-1 PROTEIN"/>
    <property type="match status" value="1"/>
</dbReference>
<name>A0AAD4U2V0_OVIAM</name>
<dbReference type="InterPro" id="IPR047977">
    <property type="entry name" value="UBL3_Ubl_met"/>
</dbReference>
<evidence type="ECO:0000256" key="7">
    <source>
        <dbReference type="ARBA" id="ARBA00023289"/>
    </source>
</evidence>
<dbReference type="SUPFAM" id="SSF54236">
    <property type="entry name" value="Ubiquitin-like"/>
    <property type="match status" value="1"/>
</dbReference>
<evidence type="ECO:0000256" key="6">
    <source>
        <dbReference type="ARBA" id="ARBA00023288"/>
    </source>
</evidence>
<dbReference type="AlphaFoldDB" id="A0AAD4U2V0"/>
<sequence>MSNGKMSSNVPADMINLRLILVSGKTKEFLFSPNDSASDIAKHVYDNWPMDWEEEQVSSPTILRLIYQGRFLHGNVTLGALKLPFGKTTVMHLVARETLPEPNSQGSRDEAGISREQWCRVQVEVWQLEAVMAGEGAPGGTGEKAFKTERADDMRAKVPGTQEVITCK</sequence>
<keyword evidence="4" id="KW-0472">Membrane</keyword>
<dbReference type="InterPro" id="IPR040015">
    <property type="entry name" value="UBL3-like"/>
</dbReference>
<keyword evidence="12" id="KW-1185">Reference proteome</keyword>
<keyword evidence="2" id="KW-1003">Cell membrane</keyword>
<comment type="subcellular location">
    <subcellularLocation>
        <location evidence="1">Cell membrane</location>
        <topology evidence="1">Lipid-anchor</topology>
    </subcellularLocation>
</comment>
<gene>
    <name evidence="11" type="ORF">MG293_011054</name>
</gene>
<evidence type="ECO:0000256" key="8">
    <source>
        <dbReference type="ARBA" id="ARBA00074521"/>
    </source>
</evidence>
<evidence type="ECO:0000256" key="1">
    <source>
        <dbReference type="ARBA" id="ARBA00004193"/>
    </source>
</evidence>
<evidence type="ECO:0000256" key="9">
    <source>
        <dbReference type="ARBA" id="ARBA00078829"/>
    </source>
</evidence>
<evidence type="ECO:0000313" key="12">
    <source>
        <dbReference type="Proteomes" id="UP001214576"/>
    </source>
</evidence>
<keyword evidence="6" id="KW-0449">Lipoprotein</keyword>
<comment type="caution">
    <text evidence="11">The sequence shown here is derived from an EMBL/GenBank/DDBJ whole genome shotgun (WGS) entry which is preliminary data.</text>
</comment>
<dbReference type="InterPro" id="IPR029071">
    <property type="entry name" value="Ubiquitin-like_domsf"/>
</dbReference>
<reference evidence="11" key="1">
    <citation type="submission" date="2022-03" db="EMBL/GenBank/DDBJ databases">
        <title>Genomic analyses of argali, domestic sheep and their hybrids provide insights into chromosomal evolution, heterosis and genetic basis of agronomic traits.</title>
        <authorList>
            <person name="Li M."/>
        </authorList>
    </citation>
    <scope>NUCLEOTIDE SEQUENCE</scope>
    <source>
        <strain evidence="11">CAU-MHL-2022a</strain>
        <tissue evidence="11">Skin</tissue>
    </source>
</reference>
<proteinExistence type="predicted"/>
<dbReference type="PANTHER" id="PTHR13169:SF0">
    <property type="entry name" value="UBIQUITIN-LIKE PROTEIN 3"/>
    <property type="match status" value="1"/>
</dbReference>
<keyword evidence="7" id="KW-0636">Prenylation</keyword>
<dbReference type="InterPro" id="IPR000626">
    <property type="entry name" value="Ubiquitin-like_dom"/>
</dbReference>
<feature type="domain" description="Ubiquitin-like" evidence="10">
    <location>
        <begin position="15"/>
        <end position="93"/>
    </location>
</feature>
<dbReference type="CDD" id="cd17048">
    <property type="entry name" value="Ubl_UBL3"/>
    <property type="match status" value="1"/>
</dbReference>
<keyword evidence="3" id="KW-0488">Methylation</keyword>
<dbReference type="PROSITE" id="PS50053">
    <property type="entry name" value="UBIQUITIN_2"/>
    <property type="match status" value="1"/>
</dbReference>
<evidence type="ECO:0000256" key="5">
    <source>
        <dbReference type="ARBA" id="ARBA00023139"/>
    </source>
</evidence>
<dbReference type="Gene3D" id="3.10.20.90">
    <property type="entry name" value="Phosphatidylinositol 3-kinase Catalytic Subunit, Chain A, domain 1"/>
    <property type="match status" value="1"/>
</dbReference>
<dbReference type="EMBL" id="JAKZEL010000012">
    <property type="protein sequence ID" value="KAI4538787.1"/>
    <property type="molecule type" value="Genomic_DNA"/>
</dbReference>
<organism evidence="11 12">
    <name type="scientific">Ovis ammon polii</name>
    <dbReference type="NCBI Taxonomy" id="230172"/>
    <lineage>
        <taxon>Eukaryota</taxon>
        <taxon>Metazoa</taxon>
        <taxon>Chordata</taxon>
        <taxon>Craniata</taxon>
        <taxon>Vertebrata</taxon>
        <taxon>Euteleostomi</taxon>
        <taxon>Mammalia</taxon>
        <taxon>Eutheria</taxon>
        <taxon>Laurasiatheria</taxon>
        <taxon>Artiodactyla</taxon>
        <taxon>Ruminantia</taxon>
        <taxon>Pecora</taxon>
        <taxon>Bovidae</taxon>
        <taxon>Caprinae</taxon>
        <taxon>Ovis</taxon>
    </lineage>
</organism>
<evidence type="ECO:0000256" key="2">
    <source>
        <dbReference type="ARBA" id="ARBA00022475"/>
    </source>
</evidence>
<dbReference type="Proteomes" id="UP001214576">
    <property type="component" value="Unassembled WGS sequence"/>
</dbReference>
<evidence type="ECO:0000256" key="4">
    <source>
        <dbReference type="ARBA" id="ARBA00023136"/>
    </source>
</evidence>
<accession>A0AAD4U2V0</accession>
<protein>
    <recommendedName>
        <fullName evidence="8">Ubiquitin-like protein 3</fullName>
    </recommendedName>
    <alternativeName>
        <fullName evidence="9">Membrane-anchored ubiquitin-fold protein</fullName>
    </alternativeName>
</protein>
<dbReference type="GO" id="GO:0005886">
    <property type="term" value="C:plasma membrane"/>
    <property type="evidence" value="ECO:0007669"/>
    <property type="project" value="UniProtKB-SubCell"/>
</dbReference>
<keyword evidence="5" id="KW-0564">Palmitate</keyword>
<evidence type="ECO:0000313" key="11">
    <source>
        <dbReference type="EMBL" id="KAI4538787.1"/>
    </source>
</evidence>
<evidence type="ECO:0000259" key="10">
    <source>
        <dbReference type="PROSITE" id="PS50053"/>
    </source>
</evidence>
<evidence type="ECO:0000256" key="3">
    <source>
        <dbReference type="ARBA" id="ARBA00022481"/>
    </source>
</evidence>
<dbReference type="FunFam" id="3.10.20.90:FF:000167">
    <property type="entry name" value="Ubiquitin-like 3a"/>
    <property type="match status" value="1"/>
</dbReference>